<comment type="caution">
    <text evidence="2">The sequence shown here is derived from an EMBL/GenBank/DDBJ whole genome shotgun (WGS) entry which is preliminary data.</text>
</comment>
<dbReference type="OrthoDB" id="7357196at2759"/>
<accession>A0A8K0K7I9</accession>
<dbReference type="PANTHER" id="PTHR22803">
    <property type="entry name" value="MANNOSE, PHOSPHOLIPASE, LECTIN RECEPTOR RELATED"/>
    <property type="match status" value="1"/>
</dbReference>
<dbReference type="InterPro" id="IPR001304">
    <property type="entry name" value="C-type_lectin-like"/>
</dbReference>
<reference evidence="2" key="2">
    <citation type="submission" date="2017-10" db="EMBL/GenBank/DDBJ databases">
        <title>Ladona fulva Genome sequencing and assembly.</title>
        <authorList>
            <person name="Murali S."/>
            <person name="Richards S."/>
            <person name="Bandaranaike D."/>
            <person name="Bellair M."/>
            <person name="Blankenburg K."/>
            <person name="Chao H."/>
            <person name="Dinh H."/>
            <person name="Doddapaneni H."/>
            <person name="Dugan-Rocha S."/>
            <person name="Elkadiri S."/>
            <person name="Gnanaolivu R."/>
            <person name="Hernandez B."/>
            <person name="Skinner E."/>
            <person name="Javaid M."/>
            <person name="Lee S."/>
            <person name="Li M."/>
            <person name="Ming W."/>
            <person name="Munidasa M."/>
            <person name="Muniz J."/>
            <person name="Nguyen L."/>
            <person name="Hughes D."/>
            <person name="Osuji N."/>
            <person name="Pu L.-L."/>
            <person name="Puazo M."/>
            <person name="Qu C."/>
            <person name="Quiroz J."/>
            <person name="Raj R."/>
            <person name="Weissenberger G."/>
            <person name="Xin Y."/>
            <person name="Zou X."/>
            <person name="Han Y."/>
            <person name="Worley K."/>
            <person name="Muzny D."/>
            <person name="Gibbs R."/>
        </authorList>
    </citation>
    <scope>NUCLEOTIDE SEQUENCE</scope>
    <source>
        <strain evidence="2">Sampled in the wild</strain>
    </source>
</reference>
<dbReference type="InterPro" id="IPR050111">
    <property type="entry name" value="C-type_lectin/snaclec_domain"/>
</dbReference>
<dbReference type="InterPro" id="IPR016187">
    <property type="entry name" value="CTDL_fold"/>
</dbReference>
<dbReference type="Proteomes" id="UP000792457">
    <property type="component" value="Unassembled WGS sequence"/>
</dbReference>
<dbReference type="PROSITE" id="PS50041">
    <property type="entry name" value="C_TYPE_LECTIN_2"/>
    <property type="match status" value="1"/>
</dbReference>
<dbReference type="EMBL" id="KZ308446">
    <property type="protein sequence ID" value="KAG8229802.1"/>
    <property type="molecule type" value="Genomic_DNA"/>
</dbReference>
<sequence>MSTGSNTTGHWISKAIVKKTSNKSPNKLHVKVKQSFRNLTDAQTVQLDGIVIVPPPRPADYELFPGVGYYKFHIKNANNFDDALAKCANEGGHLAIINSDTEALVLQEIFARYPKNGMVDSEPLNSTGFVKWVDPTQPDNYNNIEDCGAVHRNGGLNDIGCFGEFPFFCEYDLSWGYI</sequence>
<dbReference type="AlphaFoldDB" id="A0A8K0K7I9"/>
<evidence type="ECO:0000259" key="1">
    <source>
        <dbReference type="PROSITE" id="PS50041"/>
    </source>
</evidence>
<evidence type="ECO:0000313" key="3">
    <source>
        <dbReference type="Proteomes" id="UP000792457"/>
    </source>
</evidence>
<organism evidence="2 3">
    <name type="scientific">Ladona fulva</name>
    <name type="common">Scarce chaser dragonfly</name>
    <name type="synonym">Libellula fulva</name>
    <dbReference type="NCBI Taxonomy" id="123851"/>
    <lineage>
        <taxon>Eukaryota</taxon>
        <taxon>Metazoa</taxon>
        <taxon>Ecdysozoa</taxon>
        <taxon>Arthropoda</taxon>
        <taxon>Hexapoda</taxon>
        <taxon>Insecta</taxon>
        <taxon>Pterygota</taxon>
        <taxon>Palaeoptera</taxon>
        <taxon>Odonata</taxon>
        <taxon>Epiprocta</taxon>
        <taxon>Anisoptera</taxon>
        <taxon>Libelluloidea</taxon>
        <taxon>Libellulidae</taxon>
        <taxon>Ladona</taxon>
    </lineage>
</organism>
<name>A0A8K0K7I9_LADFU</name>
<keyword evidence="3" id="KW-1185">Reference proteome</keyword>
<dbReference type="SMART" id="SM00034">
    <property type="entry name" value="CLECT"/>
    <property type="match status" value="1"/>
</dbReference>
<dbReference type="CDD" id="cd00037">
    <property type="entry name" value="CLECT"/>
    <property type="match status" value="1"/>
</dbReference>
<dbReference type="Gene3D" id="3.10.100.10">
    <property type="entry name" value="Mannose-Binding Protein A, subunit A"/>
    <property type="match status" value="1"/>
</dbReference>
<dbReference type="InterPro" id="IPR016186">
    <property type="entry name" value="C-type_lectin-like/link_sf"/>
</dbReference>
<dbReference type="Pfam" id="PF00059">
    <property type="entry name" value="Lectin_C"/>
    <property type="match status" value="1"/>
</dbReference>
<feature type="domain" description="C-type lectin" evidence="1">
    <location>
        <begin position="70"/>
        <end position="170"/>
    </location>
</feature>
<protein>
    <recommendedName>
        <fullName evidence="1">C-type lectin domain-containing protein</fullName>
    </recommendedName>
</protein>
<evidence type="ECO:0000313" key="2">
    <source>
        <dbReference type="EMBL" id="KAG8229802.1"/>
    </source>
</evidence>
<reference evidence="2" key="1">
    <citation type="submission" date="2013-04" db="EMBL/GenBank/DDBJ databases">
        <authorList>
            <person name="Qu J."/>
            <person name="Murali S.C."/>
            <person name="Bandaranaike D."/>
            <person name="Bellair M."/>
            <person name="Blankenburg K."/>
            <person name="Chao H."/>
            <person name="Dinh H."/>
            <person name="Doddapaneni H."/>
            <person name="Downs B."/>
            <person name="Dugan-Rocha S."/>
            <person name="Elkadiri S."/>
            <person name="Gnanaolivu R.D."/>
            <person name="Hernandez B."/>
            <person name="Javaid M."/>
            <person name="Jayaseelan J.C."/>
            <person name="Lee S."/>
            <person name="Li M."/>
            <person name="Ming W."/>
            <person name="Munidasa M."/>
            <person name="Muniz J."/>
            <person name="Nguyen L."/>
            <person name="Ongeri F."/>
            <person name="Osuji N."/>
            <person name="Pu L.-L."/>
            <person name="Puazo M."/>
            <person name="Qu C."/>
            <person name="Quiroz J."/>
            <person name="Raj R."/>
            <person name="Weissenberger G."/>
            <person name="Xin Y."/>
            <person name="Zou X."/>
            <person name="Han Y."/>
            <person name="Richards S."/>
            <person name="Worley K."/>
            <person name="Muzny D."/>
            <person name="Gibbs R."/>
        </authorList>
    </citation>
    <scope>NUCLEOTIDE SEQUENCE</scope>
    <source>
        <strain evidence="2">Sampled in the wild</strain>
    </source>
</reference>
<dbReference type="SUPFAM" id="SSF56436">
    <property type="entry name" value="C-type lectin-like"/>
    <property type="match status" value="1"/>
</dbReference>
<proteinExistence type="predicted"/>
<gene>
    <name evidence="2" type="ORF">J437_LFUL005883</name>
</gene>